<dbReference type="STRING" id="435.A0U92_13685"/>
<dbReference type="Gene3D" id="1.10.287.470">
    <property type="entry name" value="Helix hairpin bin"/>
    <property type="match status" value="1"/>
</dbReference>
<name>A0A1U9KIU3_ACEAC</name>
<dbReference type="SUPFAM" id="SSF111369">
    <property type="entry name" value="HlyD-like secretion proteins"/>
    <property type="match status" value="1"/>
</dbReference>
<accession>A0A1U9KIU3</accession>
<evidence type="ECO:0000313" key="4">
    <source>
        <dbReference type="EMBL" id="AQS85649.1"/>
    </source>
</evidence>
<dbReference type="Gene3D" id="2.40.50.100">
    <property type="match status" value="1"/>
</dbReference>
<comment type="similarity">
    <text evidence="1">Belongs to the membrane fusion protein (MFP) (TC 8.A.1) family.</text>
</comment>
<feature type="domain" description="CzcB-like barrel-sandwich hybrid" evidence="3">
    <location>
        <begin position="74"/>
        <end position="205"/>
    </location>
</feature>
<dbReference type="Pfam" id="PF25954">
    <property type="entry name" value="Beta-barrel_RND_2"/>
    <property type="match status" value="1"/>
</dbReference>
<dbReference type="Gene3D" id="2.40.420.20">
    <property type="match status" value="1"/>
</dbReference>
<dbReference type="Pfam" id="PF25973">
    <property type="entry name" value="BSH_CzcB"/>
    <property type="match status" value="1"/>
</dbReference>
<keyword evidence="5" id="KW-1185">Reference proteome</keyword>
<dbReference type="PANTHER" id="PTHR30469:SF37">
    <property type="entry name" value="RAGD PROTEIN"/>
    <property type="match status" value="1"/>
</dbReference>
<evidence type="ECO:0000256" key="1">
    <source>
        <dbReference type="ARBA" id="ARBA00009477"/>
    </source>
</evidence>
<evidence type="ECO:0000313" key="5">
    <source>
        <dbReference type="Proteomes" id="UP000188937"/>
    </source>
</evidence>
<dbReference type="InterPro" id="IPR058792">
    <property type="entry name" value="Beta-barrel_RND_2"/>
</dbReference>
<dbReference type="PANTHER" id="PTHR30469">
    <property type="entry name" value="MULTIDRUG RESISTANCE PROTEIN MDTA"/>
    <property type="match status" value="1"/>
</dbReference>
<dbReference type="EMBL" id="CP014692">
    <property type="protein sequence ID" value="AQS85649.1"/>
    <property type="molecule type" value="Genomic_DNA"/>
</dbReference>
<protein>
    <submittedName>
        <fullName evidence="4">Efflux transporter periplasmic adaptor subunit</fullName>
    </submittedName>
</protein>
<evidence type="ECO:0000259" key="2">
    <source>
        <dbReference type="Pfam" id="PF25954"/>
    </source>
</evidence>
<dbReference type="AlphaFoldDB" id="A0A1U9KIU3"/>
<gene>
    <name evidence="4" type="ORF">A0U92_13685</name>
</gene>
<dbReference type="InterPro" id="IPR006143">
    <property type="entry name" value="RND_pump_MFP"/>
</dbReference>
<dbReference type="Proteomes" id="UP000188937">
    <property type="component" value="Chromosome"/>
</dbReference>
<dbReference type="OrthoDB" id="9806939at2"/>
<dbReference type="GO" id="GO:0015562">
    <property type="term" value="F:efflux transmembrane transporter activity"/>
    <property type="evidence" value="ECO:0007669"/>
    <property type="project" value="TreeGrafter"/>
</dbReference>
<dbReference type="NCBIfam" id="TIGR01730">
    <property type="entry name" value="RND_mfp"/>
    <property type="match status" value="1"/>
</dbReference>
<dbReference type="eggNOG" id="COG0845">
    <property type="taxonomic scope" value="Bacteria"/>
</dbReference>
<dbReference type="Gene3D" id="2.40.30.170">
    <property type="match status" value="1"/>
</dbReference>
<dbReference type="RefSeq" id="WP_077813697.1">
    <property type="nucleotide sequence ID" value="NZ_CP014692.1"/>
</dbReference>
<organism evidence="4 5">
    <name type="scientific">Acetobacter aceti</name>
    <dbReference type="NCBI Taxonomy" id="435"/>
    <lineage>
        <taxon>Bacteria</taxon>
        <taxon>Pseudomonadati</taxon>
        <taxon>Pseudomonadota</taxon>
        <taxon>Alphaproteobacteria</taxon>
        <taxon>Acetobacterales</taxon>
        <taxon>Acetobacteraceae</taxon>
        <taxon>Acetobacter</taxon>
        <taxon>Acetobacter subgen. Acetobacter</taxon>
    </lineage>
</organism>
<sequence>MARSIRQYSGLFLVAGVLVLASGYVIVERMHSAHEVKLVTEHSAVPDVEVVTPEPGAKMLALTLPGTIDAWYQAPIYPQASGYVKMWYKDFGSDVKAGDVLAEINAPGLDAQYAQAKADLEAQSAKYNLTVVSANRWHAMAQSQAVSGQSVSVADANRKSGYAEMQASEHNLDRFAALEKFKTVVSPFDGVVTSRDINVGDYVSAGGGEHSASGDANQMFVVSDMHRMRLFVSVPEVFSYMLKPGLTATVSVPQFPNKVFEAQFLTVAKGYDPNTRTAVTEFTIENPDHLLWPGTFASVHLKAPAEGGIWQIPTSTLVFQEAGMQVAVVGSDNHAHFRSIVVGRMADTRTDVISGLQPGDRIIRNPPADLLENQEVRVVTPAKGYEREDAEIEG</sequence>
<evidence type="ECO:0000259" key="3">
    <source>
        <dbReference type="Pfam" id="PF25973"/>
    </source>
</evidence>
<dbReference type="GO" id="GO:1990281">
    <property type="term" value="C:efflux pump complex"/>
    <property type="evidence" value="ECO:0007669"/>
    <property type="project" value="TreeGrafter"/>
</dbReference>
<dbReference type="KEGG" id="aace:A0U92_13685"/>
<proteinExistence type="inferred from homology"/>
<reference evidence="4 5" key="1">
    <citation type="submission" date="2016-03" db="EMBL/GenBank/DDBJ databases">
        <title>Acetic acid bacteria sequencing.</title>
        <authorList>
            <person name="Brandt J."/>
            <person name="Jakob F."/>
            <person name="Vogel R.F."/>
        </authorList>
    </citation>
    <scope>NUCLEOTIDE SEQUENCE [LARGE SCALE GENOMIC DNA]</scope>
    <source>
        <strain evidence="4 5">TMW2.1153</strain>
    </source>
</reference>
<feature type="domain" description="CusB-like beta-barrel" evidence="2">
    <location>
        <begin position="232"/>
        <end position="304"/>
    </location>
</feature>
<dbReference type="InterPro" id="IPR058647">
    <property type="entry name" value="BSH_CzcB-like"/>
</dbReference>